<evidence type="ECO:0000313" key="7">
    <source>
        <dbReference type="EMBL" id="TQE03322.1"/>
    </source>
</evidence>
<dbReference type="GO" id="GO:0005634">
    <property type="term" value="C:nucleus"/>
    <property type="evidence" value="ECO:0007669"/>
    <property type="project" value="UniProtKB-SubCell"/>
</dbReference>
<sequence length="116" mass="13295">MMKQLYRTKLKQTEVDCEYLKRCCETLTEENRRLQKELQELRALKTSQPFYMQLPATTLTMCPSCERVVTTASANTSTTTTTTTNNHIKSAQNKQPRLNPFTAQVHMQQQHQGAAA</sequence>
<organism evidence="7 8">
    <name type="scientific">Malus baccata</name>
    <name type="common">Siberian crab apple</name>
    <name type="synonym">Pyrus baccata</name>
    <dbReference type="NCBI Taxonomy" id="106549"/>
    <lineage>
        <taxon>Eukaryota</taxon>
        <taxon>Viridiplantae</taxon>
        <taxon>Streptophyta</taxon>
        <taxon>Embryophyta</taxon>
        <taxon>Tracheophyta</taxon>
        <taxon>Spermatophyta</taxon>
        <taxon>Magnoliopsida</taxon>
        <taxon>eudicotyledons</taxon>
        <taxon>Gunneridae</taxon>
        <taxon>Pentapetalae</taxon>
        <taxon>rosids</taxon>
        <taxon>fabids</taxon>
        <taxon>Rosales</taxon>
        <taxon>Rosaceae</taxon>
        <taxon>Amygdaloideae</taxon>
        <taxon>Maleae</taxon>
        <taxon>Malus</taxon>
    </lineage>
</organism>
<dbReference type="GO" id="GO:0043565">
    <property type="term" value="F:sequence-specific DNA binding"/>
    <property type="evidence" value="ECO:0007669"/>
    <property type="project" value="InterPro"/>
</dbReference>
<name>A0A540MX02_MALBA</name>
<protein>
    <recommendedName>
        <fullName evidence="6">Leucine zipper homeobox-associated domain-containing protein</fullName>
    </recommendedName>
</protein>
<dbReference type="Proteomes" id="UP000315295">
    <property type="component" value="Unassembled WGS sequence"/>
</dbReference>
<evidence type="ECO:0000313" key="8">
    <source>
        <dbReference type="Proteomes" id="UP000315295"/>
    </source>
</evidence>
<evidence type="ECO:0000259" key="6">
    <source>
        <dbReference type="SMART" id="SM00340"/>
    </source>
</evidence>
<keyword evidence="2" id="KW-0805">Transcription regulation</keyword>
<accession>A0A540MX02</accession>
<dbReference type="EMBL" id="VIEB01000157">
    <property type="protein sequence ID" value="TQE03322.1"/>
    <property type="molecule type" value="Genomic_DNA"/>
</dbReference>
<reference evidence="7 8" key="1">
    <citation type="journal article" date="2019" name="G3 (Bethesda)">
        <title>Sequencing of a Wild Apple (Malus baccata) Genome Unravels the Differences Between Cultivated and Wild Apple Species Regarding Disease Resistance and Cold Tolerance.</title>
        <authorList>
            <person name="Chen X."/>
        </authorList>
    </citation>
    <scope>NUCLEOTIDE SEQUENCE [LARGE SCALE GENOMIC DNA]</scope>
    <source>
        <strain evidence="8">cv. Shandingzi</strain>
        <tissue evidence="7">Leaves</tissue>
    </source>
</reference>
<feature type="coiled-coil region" evidence="4">
    <location>
        <begin position="17"/>
        <end position="47"/>
    </location>
</feature>
<evidence type="ECO:0000256" key="3">
    <source>
        <dbReference type="ARBA" id="ARBA00023163"/>
    </source>
</evidence>
<dbReference type="InterPro" id="IPR050762">
    <property type="entry name" value="HD-ZIP_Homeobox_LZ_Class_II"/>
</dbReference>
<dbReference type="GO" id="GO:0006355">
    <property type="term" value="P:regulation of DNA-templated transcription"/>
    <property type="evidence" value="ECO:0007669"/>
    <property type="project" value="InterPro"/>
</dbReference>
<evidence type="ECO:0000256" key="2">
    <source>
        <dbReference type="ARBA" id="ARBA00023015"/>
    </source>
</evidence>
<dbReference type="PANTHER" id="PTHR45714">
    <property type="entry name" value="HOMEOBOX-LEUCINE ZIPPER PROTEIN HAT14"/>
    <property type="match status" value="1"/>
</dbReference>
<dbReference type="AlphaFoldDB" id="A0A540MX02"/>
<keyword evidence="3" id="KW-0804">Transcription</keyword>
<keyword evidence="4" id="KW-0175">Coiled coil</keyword>
<proteinExistence type="predicted"/>
<feature type="compositionally biased region" description="Low complexity" evidence="5">
    <location>
        <begin position="73"/>
        <end position="86"/>
    </location>
</feature>
<gene>
    <name evidence="7" type="ORF">C1H46_011048</name>
</gene>
<feature type="domain" description="Leucine zipper homeobox-associated" evidence="6">
    <location>
        <begin position="11"/>
        <end position="54"/>
    </location>
</feature>
<dbReference type="Pfam" id="PF02183">
    <property type="entry name" value="HALZ"/>
    <property type="match status" value="1"/>
</dbReference>
<evidence type="ECO:0000256" key="5">
    <source>
        <dbReference type="SAM" id="MobiDB-lite"/>
    </source>
</evidence>
<evidence type="ECO:0000256" key="1">
    <source>
        <dbReference type="ARBA" id="ARBA00004123"/>
    </source>
</evidence>
<dbReference type="PANTHER" id="PTHR45714:SF39">
    <property type="entry name" value="HOMEOBOX-LEUCINE ZIPPER PROTEIN HAT14"/>
    <property type="match status" value="1"/>
</dbReference>
<comment type="subcellular location">
    <subcellularLocation>
        <location evidence="1">Nucleus</location>
    </subcellularLocation>
</comment>
<evidence type="ECO:0000256" key="4">
    <source>
        <dbReference type="SAM" id="Coils"/>
    </source>
</evidence>
<feature type="region of interest" description="Disordered" evidence="5">
    <location>
        <begin position="73"/>
        <end position="94"/>
    </location>
</feature>
<keyword evidence="8" id="KW-1185">Reference proteome</keyword>
<dbReference type="SMART" id="SM00340">
    <property type="entry name" value="HALZ"/>
    <property type="match status" value="1"/>
</dbReference>
<dbReference type="InterPro" id="IPR003106">
    <property type="entry name" value="Leu_zip_homeo"/>
</dbReference>
<comment type="caution">
    <text evidence="7">The sequence shown here is derived from an EMBL/GenBank/DDBJ whole genome shotgun (WGS) entry which is preliminary data.</text>
</comment>
<dbReference type="STRING" id="106549.A0A540MX02"/>